<keyword evidence="14" id="KW-0965">Cell junction</keyword>
<evidence type="ECO:0000256" key="8">
    <source>
        <dbReference type="ARBA" id="ARBA00022490"/>
    </source>
</evidence>
<dbReference type="InterPro" id="IPR000299">
    <property type="entry name" value="FERM_domain"/>
</dbReference>
<dbReference type="GO" id="GO:0005524">
    <property type="term" value="F:ATP binding"/>
    <property type="evidence" value="ECO:0007669"/>
    <property type="project" value="UniProtKB-UniRule"/>
</dbReference>
<dbReference type="InterPro" id="IPR041390">
    <property type="entry name" value="FADK_N"/>
</dbReference>
<dbReference type="GO" id="GO:0051239">
    <property type="term" value="P:regulation of multicellular organismal process"/>
    <property type="evidence" value="ECO:0007669"/>
    <property type="project" value="UniProtKB-ARBA"/>
</dbReference>
<dbReference type="InterPro" id="IPR000719">
    <property type="entry name" value="Prot_kinase_dom"/>
</dbReference>
<dbReference type="FunFam" id="1.10.510.10:FF:000039">
    <property type="entry name" value="Focal adhesion kinase, isoform D"/>
    <property type="match status" value="1"/>
</dbReference>
<evidence type="ECO:0000256" key="10">
    <source>
        <dbReference type="ARBA" id="ARBA00022679"/>
    </source>
</evidence>
<dbReference type="SUPFAM" id="SSF56112">
    <property type="entry name" value="Protein kinase-like (PK-like)"/>
    <property type="match status" value="1"/>
</dbReference>
<dbReference type="Gene3D" id="3.30.200.20">
    <property type="entry name" value="Phosphorylase Kinase, domain 1"/>
    <property type="match status" value="1"/>
</dbReference>
<dbReference type="InterPro" id="IPR011009">
    <property type="entry name" value="Kinase-like_dom_sf"/>
</dbReference>
<keyword evidence="16" id="KW-0829">Tyrosine-protein kinase</keyword>
<evidence type="ECO:0000256" key="17">
    <source>
        <dbReference type="ARBA" id="ARBA00023212"/>
    </source>
</evidence>
<evidence type="ECO:0000256" key="24">
    <source>
        <dbReference type="ARBA" id="ARBA00076769"/>
    </source>
</evidence>
<dbReference type="PROSITE" id="PS00107">
    <property type="entry name" value="PROTEIN_KINASE_ATP"/>
    <property type="match status" value="1"/>
</dbReference>
<dbReference type="SMART" id="SM00295">
    <property type="entry name" value="B41"/>
    <property type="match status" value="1"/>
</dbReference>
<comment type="subcellular location">
    <subcellularLocation>
        <location evidence="2">Cell junction</location>
        <location evidence="2">Focal adhesion</location>
    </subcellularLocation>
    <subcellularLocation>
        <location evidence="3">Cell membrane</location>
        <topology evidence="3">Peripheral membrane protein</topology>
        <orientation evidence="3">Cytoplasmic side</orientation>
    </subcellularLocation>
    <subcellularLocation>
        <location evidence="4">Cytoplasm</location>
        <location evidence="4">Cell cortex</location>
    </subcellularLocation>
    <subcellularLocation>
        <location evidence="1">Cytoplasm</location>
        <location evidence="1">Cytoskeleton</location>
        <location evidence="1">Cilium basal body</location>
    </subcellularLocation>
</comment>
<proteinExistence type="predicted"/>
<dbReference type="SUPFAM" id="SSF54236">
    <property type="entry name" value="Ubiquitin-like"/>
    <property type="match status" value="1"/>
</dbReference>
<evidence type="ECO:0000256" key="20">
    <source>
        <dbReference type="ARBA" id="ARBA00042078"/>
    </source>
</evidence>
<evidence type="ECO:0000259" key="27">
    <source>
        <dbReference type="PROSITE" id="PS50011"/>
    </source>
</evidence>
<dbReference type="GO" id="GO:0008284">
    <property type="term" value="P:positive regulation of cell population proliferation"/>
    <property type="evidence" value="ECO:0007669"/>
    <property type="project" value="UniProtKB-ARBA"/>
</dbReference>
<protein>
    <recommendedName>
        <fullName evidence="19">Focal adhesion kinase 1</fullName>
        <ecNumber evidence="5">2.7.10.2</ecNumber>
    </recommendedName>
    <alternativeName>
        <fullName evidence="23">Focal adhesion kinase-related nonkinase</fullName>
    </alternativeName>
    <alternativeName>
        <fullName evidence="20">Protein-tyrosine kinase 2</fullName>
    </alternativeName>
    <alternativeName>
        <fullName evidence="24">p125FAK</fullName>
    </alternativeName>
    <alternativeName>
        <fullName evidence="21">pp125FAK</fullName>
    </alternativeName>
</protein>
<keyword evidence="8" id="KW-0963">Cytoplasm</keyword>
<dbReference type="SUPFAM" id="SSF68993">
    <property type="entry name" value="FAT domain of focal adhesion kinase"/>
    <property type="match status" value="1"/>
</dbReference>
<evidence type="ECO:0000313" key="30">
    <source>
        <dbReference type="RefSeq" id="XP_044770621.1"/>
    </source>
</evidence>
<keyword evidence="12 30" id="KW-0418">Kinase</keyword>
<accession>A0A8M1M9S3</accession>
<evidence type="ECO:0000256" key="12">
    <source>
        <dbReference type="ARBA" id="ARBA00022777"/>
    </source>
</evidence>
<feature type="region of interest" description="Disordered" evidence="26">
    <location>
        <begin position="922"/>
        <end position="986"/>
    </location>
</feature>
<dbReference type="Gene3D" id="1.20.80.10">
    <property type="match status" value="1"/>
</dbReference>
<dbReference type="FunFam" id="1.20.120.330:FF:000001">
    <property type="entry name" value="focal adhesion kinase 1 isoform X1"/>
    <property type="match status" value="1"/>
</dbReference>
<keyword evidence="6" id="KW-0217">Developmental protein</keyword>
<evidence type="ECO:0000256" key="9">
    <source>
        <dbReference type="ARBA" id="ARBA00022553"/>
    </source>
</evidence>
<dbReference type="GeneID" id="110579255"/>
<dbReference type="Pfam" id="PF21477">
    <property type="entry name" value="FERM_C_FAK1"/>
    <property type="match status" value="1"/>
</dbReference>
<dbReference type="InterPro" id="IPR005189">
    <property type="entry name" value="Focal_adhesion_kin_target_dom"/>
</dbReference>
<dbReference type="InterPro" id="IPR001245">
    <property type="entry name" value="Ser-Thr/Tyr_kinase_cat_dom"/>
</dbReference>
<dbReference type="InterPro" id="IPR019748">
    <property type="entry name" value="FERM_central"/>
</dbReference>
<evidence type="ECO:0000256" key="18">
    <source>
        <dbReference type="ARBA" id="ARBA00023273"/>
    </source>
</evidence>
<evidence type="ECO:0000256" key="26">
    <source>
        <dbReference type="SAM" id="MobiDB-lite"/>
    </source>
</evidence>
<evidence type="ECO:0000256" key="5">
    <source>
        <dbReference type="ARBA" id="ARBA00011903"/>
    </source>
</evidence>
<evidence type="ECO:0000256" key="22">
    <source>
        <dbReference type="ARBA" id="ARBA00051245"/>
    </source>
</evidence>
<dbReference type="Proteomes" id="UP000248481">
    <property type="component" value="Chromosome 4"/>
</dbReference>
<keyword evidence="10" id="KW-0808">Transferase</keyword>
<dbReference type="PROSITE" id="PS50057">
    <property type="entry name" value="FERM_3"/>
    <property type="match status" value="1"/>
</dbReference>
<dbReference type="InterPro" id="IPR014352">
    <property type="entry name" value="FERM/acyl-CoA-bd_prot_sf"/>
</dbReference>
<evidence type="ECO:0000256" key="15">
    <source>
        <dbReference type="ARBA" id="ARBA00023136"/>
    </source>
</evidence>
<dbReference type="InterPro" id="IPR019749">
    <property type="entry name" value="Band_41_domain"/>
</dbReference>
<keyword evidence="29" id="KW-1185">Reference proteome</keyword>
<sequence>MLLELAGQGALRPAGAVCMEKSGCSPFPMCWAKEYDRYIASSKIMAAAYLDPNLNHTPNSSTKPHLGTGVERSPGAMERVLKVFHYFENSSEPATWASIIRHGDATDVRGIIQKIVDSHKVKHVACYGFRLSHLRSEEVHWLHLDMGVSNVREKYELAHPPEEWKYELRIRYLPKGFLNQFTEDKPTLNFFYQQVKSDYMSEIADRVDQDIALKLGCLEIRRSYWEMRGNALEKKSNYEVLEKDVGLKRFFPRSLLDSVKAKTLRKLIQQTFRQFANLNREESILKFFEILSPVYRFDKECFKCALGSSWIISVELAIGPEEGISYLTDKGCNPTHLADFNQVQTIQYSNSEDKDRKGMLQLKIAGAPEPLTVTAPSLTIAENMADLIDGYCRLVNGATQSFIIRPQKEGERALPSIPKLANSEKQGMRTHAVSVSGVSPCQHKVKKARRLLPLVFCSHEPSPTDEISGDETDDYAEIIDEEDTYTMPSKSYGIDEARDYEIQRERIELGRCIGEGQFGDVHQGIYMSPENPALAVAIKTCKNCTSDSVREKFLQEALTMRQFDHPHIVKLIGVITENPVWIIMELCTLGELRSFLQVRKYSLDLASLILYAYQLSTALAYLESKRFVHRDIAARNVLVSSNDCVKLGDFGLSRYMEDSTYYKASKGKLPIKWMAPESINFRRFTSASDVWMFGVCMWEILMHGVKPFQGVKNNDVIGRIENGERLPMPPNCPPTLYSLMTKCWAYDPSRRPRFTELKAQLSTILEEEKVQQEERMRMESRRQVTVSWDSGGSDEAPPKPSRPGYPSPRSSEGFYPSPQHMVQTNHYQVSGYPGSHGITAMAGSIYPGQATLLDQTDSWNHRPQEISMWQPNVEDSAALDLRGIGQVLPTHLMEERLIRQQQEMEEDQRWLEKEERFLTGNQHIYQPVGKPDPAAPPKKPPRPGAPGHLGSLASLSSPGDSYNEGVKLQPQEISPPPTANLDRSNDRVYENVTGLVKAVIEMSSKIQPAPPEEYVPMVKEVGLALRTLLATVDETLPVLPASTHREIEMAQKLLNSDLGELINKMKLAQQYVMTSLQQEYKKQMLTAAHALAVDAKNLLDVIDQARLRMLGPTRPH</sequence>
<dbReference type="Pfam" id="PF00373">
    <property type="entry name" value="FERM_M"/>
    <property type="match status" value="1"/>
</dbReference>
<dbReference type="PROSITE" id="PS50011">
    <property type="entry name" value="PROTEIN_KINASE_DOM"/>
    <property type="match status" value="1"/>
</dbReference>
<evidence type="ECO:0000256" key="11">
    <source>
        <dbReference type="ARBA" id="ARBA00022741"/>
    </source>
</evidence>
<dbReference type="GO" id="GO:0005938">
    <property type="term" value="C:cell cortex"/>
    <property type="evidence" value="ECO:0007669"/>
    <property type="project" value="UniProtKB-SubCell"/>
</dbReference>
<dbReference type="InterPro" id="IPR035963">
    <property type="entry name" value="FERM_2"/>
</dbReference>
<dbReference type="RefSeq" id="XP_044770621.1">
    <property type="nucleotide sequence ID" value="XM_044914686.1"/>
</dbReference>
<evidence type="ECO:0000256" key="19">
    <source>
        <dbReference type="ARBA" id="ARBA00039644"/>
    </source>
</evidence>
<dbReference type="CDD" id="cd05056">
    <property type="entry name" value="PTKc_FAK"/>
    <property type="match status" value="1"/>
</dbReference>
<dbReference type="GO" id="GO:0030154">
    <property type="term" value="P:cell differentiation"/>
    <property type="evidence" value="ECO:0007669"/>
    <property type="project" value="UniProtKB-ARBA"/>
</dbReference>
<dbReference type="Gene3D" id="1.10.510.10">
    <property type="entry name" value="Transferase(Phosphotransferase) domain 1"/>
    <property type="match status" value="1"/>
</dbReference>
<evidence type="ECO:0000256" key="14">
    <source>
        <dbReference type="ARBA" id="ARBA00022949"/>
    </source>
</evidence>
<dbReference type="Pfam" id="PF03623">
    <property type="entry name" value="Focal_AT"/>
    <property type="match status" value="1"/>
</dbReference>
<dbReference type="FunFam" id="2.30.29.30:FF:000058">
    <property type="entry name" value="focal adhesion kinase 1 isoform X1"/>
    <property type="match status" value="1"/>
</dbReference>
<dbReference type="InterPro" id="IPR020635">
    <property type="entry name" value="Tyr_kinase_cat_dom"/>
</dbReference>
<keyword evidence="11 25" id="KW-0547">Nucleotide-binding</keyword>
<evidence type="ECO:0000256" key="2">
    <source>
        <dbReference type="ARBA" id="ARBA00004246"/>
    </source>
</evidence>
<dbReference type="InterPro" id="IPR049385">
    <property type="entry name" value="FAK1-like_FERM_C"/>
</dbReference>
<dbReference type="FunFam" id="3.30.200.20:FF:000047">
    <property type="entry name" value="focal adhesion kinase 1 isoform X2"/>
    <property type="match status" value="1"/>
</dbReference>
<organism evidence="29 30">
    <name type="scientific">Neomonachus schauinslandi</name>
    <name type="common">Hawaiian monk seal</name>
    <name type="synonym">Monachus schauinslandi</name>
    <dbReference type="NCBI Taxonomy" id="29088"/>
    <lineage>
        <taxon>Eukaryota</taxon>
        <taxon>Metazoa</taxon>
        <taxon>Chordata</taxon>
        <taxon>Craniata</taxon>
        <taxon>Vertebrata</taxon>
        <taxon>Euteleostomi</taxon>
        <taxon>Mammalia</taxon>
        <taxon>Eutheria</taxon>
        <taxon>Laurasiatheria</taxon>
        <taxon>Carnivora</taxon>
        <taxon>Caniformia</taxon>
        <taxon>Pinnipedia</taxon>
        <taxon>Phocidae</taxon>
        <taxon>Monachinae</taxon>
        <taxon>Monachini</taxon>
        <taxon>Neomonachus</taxon>
    </lineage>
</organism>
<dbReference type="CDD" id="cd13190">
    <property type="entry name" value="FERM_C_FAK1"/>
    <property type="match status" value="1"/>
</dbReference>
<dbReference type="EC" id="2.7.10.2" evidence="5"/>
<dbReference type="AlphaFoldDB" id="A0A8M1M9S3"/>
<dbReference type="Gene3D" id="1.20.5.540">
    <property type="entry name" value="Single helix bin"/>
    <property type="match status" value="1"/>
</dbReference>
<dbReference type="SMART" id="SM00219">
    <property type="entry name" value="TyrKc"/>
    <property type="match status" value="1"/>
</dbReference>
<dbReference type="FunFam" id="1.20.80.10:FF:000004">
    <property type="entry name" value="Protein-tyrosine kinase 2-beta isoform 1"/>
    <property type="match status" value="1"/>
</dbReference>
<dbReference type="CTD" id="5747"/>
<reference evidence="30" key="1">
    <citation type="submission" date="2025-08" db="UniProtKB">
        <authorList>
            <consortium name="RefSeq"/>
        </authorList>
    </citation>
    <scope>IDENTIFICATION</scope>
    <source>
        <tissue evidence="30">Blood</tissue>
    </source>
</reference>
<dbReference type="InterPro" id="IPR008266">
    <property type="entry name" value="Tyr_kinase_AS"/>
</dbReference>
<feature type="region of interest" description="Disordered" evidence="26">
    <location>
        <begin position="770"/>
        <end position="819"/>
    </location>
</feature>
<keyword evidence="15" id="KW-0472">Membrane</keyword>
<keyword evidence="13 25" id="KW-0067">ATP-binding</keyword>
<dbReference type="SUPFAM" id="SSF50729">
    <property type="entry name" value="PH domain-like"/>
    <property type="match status" value="1"/>
</dbReference>
<comment type="catalytic activity">
    <reaction evidence="22">
        <text>L-tyrosyl-[protein] + ATP = O-phospho-L-tyrosyl-[protein] + ADP + H(+)</text>
        <dbReference type="Rhea" id="RHEA:10596"/>
        <dbReference type="Rhea" id="RHEA-COMP:10136"/>
        <dbReference type="Rhea" id="RHEA-COMP:20101"/>
        <dbReference type="ChEBI" id="CHEBI:15378"/>
        <dbReference type="ChEBI" id="CHEBI:30616"/>
        <dbReference type="ChEBI" id="CHEBI:46858"/>
        <dbReference type="ChEBI" id="CHEBI:61978"/>
        <dbReference type="ChEBI" id="CHEBI:456216"/>
        <dbReference type="EC" id="2.7.10.2"/>
    </reaction>
</comment>
<feature type="binding site" evidence="25">
    <location>
        <position position="539"/>
    </location>
    <ligand>
        <name>ATP</name>
        <dbReference type="ChEBI" id="CHEBI:30616"/>
    </ligand>
</feature>
<dbReference type="InterPro" id="IPR036137">
    <property type="entry name" value="Focal_adhe_kin_target_dom_sf"/>
</dbReference>
<evidence type="ECO:0000256" key="13">
    <source>
        <dbReference type="ARBA" id="ARBA00022840"/>
    </source>
</evidence>
<evidence type="ECO:0000259" key="28">
    <source>
        <dbReference type="PROSITE" id="PS50057"/>
    </source>
</evidence>
<feature type="compositionally biased region" description="Basic and acidic residues" evidence="26">
    <location>
        <begin position="770"/>
        <end position="782"/>
    </location>
</feature>
<dbReference type="Pfam" id="PF18038">
    <property type="entry name" value="FERM_N_2"/>
    <property type="match status" value="1"/>
</dbReference>
<evidence type="ECO:0000256" key="25">
    <source>
        <dbReference type="PROSITE-ProRule" id="PRU10141"/>
    </source>
</evidence>
<dbReference type="Pfam" id="PF07714">
    <property type="entry name" value="PK_Tyr_Ser-Thr"/>
    <property type="match status" value="1"/>
</dbReference>
<dbReference type="PROSITE" id="PS00109">
    <property type="entry name" value="PROTEIN_KINASE_TYR"/>
    <property type="match status" value="1"/>
</dbReference>
<dbReference type="InterPro" id="IPR017441">
    <property type="entry name" value="Protein_kinase_ATP_BS"/>
</dbReference>
<dbReference type="PANTHER" id="PTHR46221:SF12">
    <property type="entry name" value="NON-SPECIFIC PROTEIN-TYROSINE KINASE"/>
    <property type="match status" value="1"/>
</dbReference>
<evidence type="ECO:0000256" key="16">
    <source>
        <dbReference type="ARBA" id="ARBA00023137"/>
    </source>
</evidence>
<dbReference type="InterPro" id="IPR029071">
    <property type="entry name" value="Ubiquitin-like_domsf"/>
</dbReference>
<dbReference type="GO" id="GO:0004715">
    <property type="term" value="F:non-membrane spanning protein tyrosine kinase activity"/>
    <property type="evidence" value="ECO:0007669"/>
    <property type="project" value="UniProtKB-EC"/>
</dbReference>
<evidence type="ECO:0000256" key="23">
    <source>
        <dbReference type="ARBA" id="ARBA00075904"/>
    </source>
</evidence>
<feature type="compositionally biased region" description="Pro residues" evidence="26">
    <location>
        <begin position="933"/>
        <end position="944"/>
    </location>
</feature>
<dbReference type="PANTHER" id="PTHR46221">
    <property type="entry name" value="FERM AND PDZ DOMAIN-CONTAINING PROTEIN FAMILY MEMBER"/>
    <property type="match status" value="1"/>
</dbReference>
<keyword evidence="17" id="KW-0206">Cytoskeleton</keyword>
<dbReference type="GO" id="GO:0005886">
    <property type="term" value="C:plasma membrane"/>
    <property type="evidence" value="ECO:0007669"/>
    <property type="project" value="UniProtKB-SubCell"/>
</dbReference>
<keyword evidence="9" id="KW-0597">Phosphoprotein</keyword>
<gene>
    <name evidence="30" type="primary">PTK2</name>
</gene>
<dbReference type="GO" id="GO:0005925">
    <property type="term" value="C:focal adhesion"/>
    <property type="evidence" value="ECO:0007669"/>
    <property type="project" value="UniProtKB-SubCell"/>
</dbReference>
<evidence type="ECO:0000256" key="7">
    <source>
        <dbReference type="ARBA" id="ARBA00022475"/>
    </source>
</evidence>
<evidence type="ECO:0000256" key="3">
    <source>
        <dbReference type="ARBA" id="ARBA00004413"/>
    </source>
</evidence>
<dbReference type="GO" id="GO:0045595">
    <property type="term" value="P:regulation of cell differentiation"/>
    <property type="evidence" value="ECO:0007669"/>
    <property type="project" value="UniProtKB-ARBA"/>
</dbReference>
<keyword evidence="7" id="KW-1003">Cell membrane</keyword>
<dbReference type="Gene3D" id="2.30.29.30">
    <property type="entry name" value="Pleckstrin-homology domain (PH domain)/Phosphotyrosine-binding domain (PTB)"/>
    <property type="match status" value="1"/>
</dbReference>
<feature type="domain" description="Protein kinase" evidence="27">
    <location>
        <begin position="507"/>
        <end position="765"/>
    </location>
</feature>
<evidence type="ECO:0000256" key="6">
    <source>
        <dbReference type="ARBA" id="ARBA00022473"/>
    </source>
</evidence>
<name>A0A8M1M9S3_NEOSC</name>
<dbReference type="PRINTS" id="PR00109">
    <property type="entry name" value="TYRKINASE"/>
</dbReference>
<dbReference type="FunFam" id="3.10.20.90:FF:000021">
    <property type="entry name" value="focal adhesion kinase 1 isoform X1"/>
    <property type="match status" value="1"/>
</dbReference>
<dbReference type="SUPFAM" id="SSF47031">
    <property type="entry name" value="Second domain of FERM"/>
    <property type="match status" value="1"/>
</dbReference>
<dbReference type="Gene3D" id="1.20.120.330">
    <property type="entry name" value="Nucleotidyltransferases domain 2"/>
    <property type="match status" value="1"/>
</dbReference>
<dbReference type="GO" id="GO:0007172">
    <property type="term" value="P:signal complex assembly"/>
    <property type="evidence" value="ECO:0007669"/>
    <property type="project" value="InterPro"/>
</dbReference>
<feature type="domain" description="FERM" evidence="28">
    <location>
        <begin position="79"/>
        <end position="399"/>
    </location>
</feature>
<dbReference type="InterPro" id="IPR011993">
    <property type="entry name" value="PH-like_dom_sf"/>
</dbReference>
<dbReference type="InterPro" id="IPR041784">
    <property type="entry name" value="FAK1/PYK2_FERM_C"/>
</dbReference>
<keyword evidence="18" id="KW-0966">Cell projection</keyword>
<evidence type="ECO:0000256" key="1">
    <source>
        <dbReference type="ARBA" id="ARBA00004120"/>
    </source>
</evidence>
<dbReference type="Gene3D" id="3.10.20.90">
    <property type="entry name" value="Phosphatidylinositol 3-kinase Catalytic Subunit, Chain A, domain 1"/>
    <property type="match status" value="1"/>
</dbReference>
<evidence type="ECO:0000256" key="4">
    <source>
        <dbReference type="ARBA" id="ARBA00004544"/>
    </source>
</evidence>
<evidence type="ECO:0000313" key="29">
    <source>
        <dbReference type="Proteomes" id="UP000248481"/>
    </source>
</evidence>
<dbReference type="CDD" id="cd14473">
    <property type="entry name" value="FERM_B-lobe"/>
    <property type="match status" value="1"/>
</dbReference>
<evidence type="ECO:0000256" key="21">
    <source>
        <dbReference type="ARBA" id="ARBA00043012"/>
    </source>
</evidence>